<organism evidence="1 2">
    <name type="scientific">Streptomyces zinciresistens K42</name>
    <dbReference type="NCBI Taxonomy" id="700597"/>
    <lineage>
        <taxon>Bacteria</taxon>
        <taxon>Bacillati</taxon>
        <taxon>Actinomycetota</taxon>
        <taxon>Actinomycetes</taxon>
        <taxon>Kitasatosporales</taxon>
        <taxon>Streptomycetaceae</taxon>
        <taxon>Streptomyces</taxon>
    </lineage>
</organism>
<reference evidence="1 2" key="1">
    <citation type="submission" date="2011-08" db="EMBL/GenBank/DDBJ databases">
        <authorList>
            <person name="Lin Y."/>
            <person name="Hao X."/>
            <person name="Johnstone L."/>
            <person name="Miller S.J."/>
            <person name="Wei G."/>
            <person name="Rensing C."/>
        </authorList>
    </citation>
    <scope>NUCLEOTIDE SEQUENCE [LARGE SCALE GENOMIC DNA]</scope>
    <source>
        <strain evidence="1 2">K42</strain>
    </source>
</reference>
<protein>
    <submittedName>
        <fullName evidence="1">Uncharacterized protein</fullName>
    </submittedName>
</protein>
<keyword evidence="2" id="KW-1185">Reference proteome</keyword>
<evidence type="ECO:0000313" key="2">
    <source>
        <dbReference type="Proteomes" id="UP000004217"/>
    </source>
</evidence>
<evidence type="ECO:0000313" key="1">
    <source>
        <dbReference type="EMBL" id="EGX59218.1"/>
    </source>
</evidence>
<dbReference type="OrthoDB" id="3516958at2"/>
<dbReference type="EMBL" id="AGBF01000035">
    <property type="protein sequence ID" value="EGX59218.1"/>
    <property type="molecule type" value="Genomic_DNA"/>
</dbReference>
<proteinExistence type="predicted"/>
<dbReference type="AlphaFoldDB" id="G2GBC2"/>
<dbReference type="Proteomes" id="UP000004217">
    <property type="component" value="Unassembled WGS sequence"/>
</dbReference>
<dbReference type="RefSeq" id="WP_007495368.1">
    <property type="nucleotide sequence ID" value="NZ_AGBF01000035.1"/>
</dbReference>
<dbReference type="PATRIC" id="fig|700597.3.peg.2740"/>
<sequence length="308" mass="34428">MRTNFQHYAIQHGDGRWLYYLPHPPGLPASLRTSVLADGEPMQPLGDDTGGWWVTGHQAERLTAAYQPRPTVTGYRLTDLSARSERFPEYLSVQDWHQALGDSGHSEAYYSLYEQVTQDRDVQEYVYEGRTVVLTGGEPPAPGGPPWVASMPESLVQRPEYHHCFPGYIPGLRDHLRDLIRRLGHVEHCFNGRSGKPNGLYVTVAVPFEEPVSRWVPYIGANGRPLKSGRNEPVLVRREMYLPVADHVSGPDYRTALAEWEQQVSFWLDLVRNAAVRACNACEGTGHVMDVPEGVHAPGPISALAPSR</sequence>
<name>G2GBC2_9ACTN</name>
<accession>G2GBC2</accession>
<gene>
    <name evidence="1" type="ORF">SZN_13981</name>
</gene>
<comment type="caution">
    <text evidence="1">The sequence shown here is derived from an EMBL/GenBank/DDBJ whole genome shotgun (WGS) entry which is preliminary data.</text>
</comment>